<gene>
    <name evidence="2" type="ORF">SAMN02745193_00640</name>
</gene>
<feature type="domain" description="Beta-lactamase-related" evidence="1">
    <location>
        <begin position="97"/>
        <end position="374"/>
    </location>
</feature>
<dbReference type="InterPro" id="IPR012338">
    <property type="entry name" value="Beta-lactam/transpept-like"/>
</dbReference>
<dbReference type="PANTHER" id="PTHR43283">
    <property type="entry name" value="BETA-LACTAMASE-RELATED"/>
    <property type="match status" value="1"/>
</dbReference>
<name>A0A1M7RYP7_9SPHN</name>
<dbReference type="InterPro" id="IPR050789">
    <property type="entry name" value="Diverse_Enzym_Activities"/>
</dbReference>
<organism evidence="2 3">
    <name type="scientific">Erythrobacter sanguineus</name>
    <dbReference type="NCBI Taxonomy" id="198312"/>
    <lineage>
        <taxon>Bacteria</taxon>
        <taxon>Pseudomonadati</taxon>
        <taxon>Pseudomonadota</taxon>
        <taxon>Alphaproteobacteria</taxon>
        <taxon>Sphingomonadales</taxon>
        <taxon>Erythrobacteraceae</taxon>
        <taxon>Erythrobacter/Porphyrobacter group</taxon>
        <taxon>Erythrobacter</taxon>
    </lineage>
</organism>
<dbReference type="PANTHER" id="PTHR43283:SF14">
    <property type="entry name" value="BLL8153 PROTEIN"/>
    <property type="match status" value="1"/>
</dbReference>
<dbReference type="AlphaFoldDB" id="A0A1M7RYP7"/>
<keyword evidence="3" id="KW-1185">Reference proteome</keyword>
<dbReference type="STRING" id="198312.SAMN02745193_00640"/>
<proteinExistence type="predicted"/>
<dbReference type="InterPro" id="IPR001466">
    <property type="entry name" value="Beta-lactam-related"/>
</dbReference>
<dbReference type="Gene3D" id="3.40.710.10">
    <property type="entry name" value="DD-peptidase/beta-lactamase superfamily"/>
    <property type="match status" value="1"/>
</dbReference>
<dbReference type="SUPFAM" id="SSF56601">
    <property type="entry name" value="beta-lactamase/transpeptidase-like"/>
    <property type="match status" value="1"/>
</dbReference>
<evidence type="ECO:0000259" key="1">
    <source>
        <dbReference type="Pfam" id="PF00144"/>
    </source>
</evidence>
<evidence type="ECO:0000313" key="2">
    <source>
        <dbReference type="EMBL" id="SHN51331.1"/>
    </source>
</evidence>
<reference evidence="3" key="1">
    <citation type="submission" date="2016-12" db="EMBL/GenBank/DDBJ databases">
        <authorList>
            <person name="Varghese N."/>
            <person name="Submissions S."/>
        </authorList>
    </citation>
    <scope>NUCLEOTIDE SEQUENCE [LARGE SCALE GENOMIC DNA]</scope>
    <source>
        <strain evidence="3">DSM 11032</strain>
    </source>
</reference>
<accession>A0A1M7RYP7</accession>
<sequence length="408" mass="45105">MKKVLIGLGIAALAAVCAAAWFWPNIQRAQMAATMFSGAEQVDNFSRAHELFPTATMTASEAPFQFPRGEPISLPEKFSYRTAELDTAQFLEDTDTSALLVIHDGKLRFEDYWRTGGRDVEWLSMSVAKSFTSALVGIAVDEGHIRSIEEPVTDYVPSLKGSAYDGVRIKDVLQMSSGAAWEENYGDPESDIRRFGNILAFGGSYEEFLKTVRREREPGTFNRYNSAETQVLGLLLVAATGRPVADYMEEKLWQPLGTENDAHWLVDDEGLEMVFAGLNATALDYAKMGELFRLNGAWQGRQIVPADWVKASVTPDAPHLMPGDNPASDFALGYGYQWWVMDGDEGEYSAIGVYNQFIYVNPSRDLVIVKLSANSDYGTSEDGSSDKEFETIELFRAIGEALAPETAD</sequence>
<dbReference type="OrthoDB" id="9814204at2"/>
<dbReference type="Proteomes" id="UP000184391">
    <property type="component" value="Unassembled WGS sequence"/>
</dbReference>
<evidence type="ECO:0000313" key="3">
    <source>
        <dbReference type="Proteomes" id="UP000184391"/>
    </source>
</evidence>
<dbReference type="RefSeq" id="WP_072673210.1">
    <property type="nucleotide sequence ID" value="NZ_FRDF01000003.1"/>
</dbReference>
<dbReference type="EMBL" id="FRDF01000003">
    <property type="protein sequence ID" value="SHN51331.1"/>
    <property type="molecule type" value="Genomic_DNA"/>
</dbReference>
<dbReference type="Pfam" id="PF00144">
    <property type="entry name" value="Beta-lactamase"/>
    <property type="match status" value="1"/>
</dbReference>
<protein>
    <submittedName>
        <fullName evidence="2">CubicO group peptidase, beta-lactamase class C family</fullName>
    </submittedName>
</protein>